<evidence type="ECO:0000313" key="2">
    <source>
        <dbReference type="Proteomes" id="UP000663852"/>
    </source>
</evidence>
<organism evidence="1 2">
    <name type="scientific">Adineta ricciae</name>
    <name type="common">Rotifer</name>
    <dbReference type="NCBI Taxonomy" id="249248"/>
    <lineage>
        <taxon>Eukaryota</taxon>
        <taxon>Metazoa</taxon>
        <taxon>Spiralia</taxon>
        <taxon>Gnathifera</taxon>
        <taxon>Rotifera</taxon>
        <taxon>Eurotatoria</taxon>
        <taxon>Bdelloidea</taxon>
        <taxon>Adinetida</taxon>
        <taxon>Adinetidae</taxon>
        <taxon>Adineta</taxon>
    </lineage>
</organism>
<proteinExistence type="predicted"/>
<gene>
    <name evidence="1" type="ORF">EDS130_LOCUS45704</name>
</gene>
<evidence type="ECO:0000313" key="1">
    <source>
        <dbReference type="EMBL" id="CAF1546696.1"/>
    </source>
</evidence>
<sequence>MINNEASSSIIDDPKTMETSVVTRQVQRPPMSDESIHGHVPMLMEGDRMEADELFTAPNKFYDEQRHSSSERIRCTQMFLNDEGKEWYEQNRAEIKDDWLSFCDRLKQHLQSGRPIRTRSSPPSENISVHNEDKCTLVLASWVVTTRRYRLTYLCAQVTLV</sequence>
<evidence type="ECO:0008006" key="3">
    <source>
        <dbReference type="Google" id="ProtNLM"/>
    </source>
</evidence>
<accession>A0A815WMT5</accession>
<dbReference type="EMBL" id="CAJNOJ010001216">
    <property type="protein sequence ID" value="CAF1546696.1"/>
    <property type="molecule type" value="Genomic_DNA"/>
</dbReference>
<protein>
    <recommendedName>
        <fullName evidence="3">Retrotransposon gag domain-containing protein</fullName>
    </recommendedName>
</protein>
<comment type="caution">
    <text evidence="1">The sequence shown here is derived from an EMBL/GenBank/DDBJ whole genome shotgun (WGS) entry which is preliminary data.</text>
</comment>
<reference evidence="1" key="1">
    <citation type="submission" date="2021-02" db="EMBL/GenBank/DDBJ databases">
        <authorList>
            <person name="Nowell W R."/>
        </authorList>
    </citation>
    <scope>NUCLEOTIDE SEQUENCE</scope>
</reference>
<name>A0A815WMT5_ADIRI</name>
<dbReference type="Proteomes" id="UP000663852">
    <property type="component" value="Unassembled WGS sequence"/>
</dbReference>
<dbReference type="AlphaFoldDB" id="A0A815WMT5"/>